<dbReference type="InterPro" id="IPR052432">
    <property type="entry name" value="PITP/CRAL-TRIO"/>
</dbReference>
<dbReference type="AlphaFoldDB" id="A0A7S3EXE5"/>
<feature type="chain" id="PRO_5031547609" description="CRAL-TRIO domain-containing protein" evidence="1">
    <location>
        <begin position="20"/>
        <end position="411"/>
    </location>
</feature>
<protein>
    <recommendedName>
        <fullName evidence="2">CRAL-TRIO domain-containing protein</fullName>
    </recommendedName>
</protein>
<dbReference type="SMART" id="SM00516">
    <property type="entry name" value="SEC14"/>
    <property type="match status" value="1"/>
</dbReference>
<evidence type="ECO:0000313" key="3">
    <source>
        <dbReference type="EMBL" id="CAE0113792.1"/>
    </source>
</evidence>
<feature type="signal peptide" evidence="1">
    <location>
        <begin position="1"/>
        <end position="19"/>
    </location>
</feature>
<dbReference type="InterPro" id="IPR001251">
    <property type="entry name" value="CRAL-TRIO_dom"/>
</dbReference>
<dbReference type="PROSITE" id="PS50191">
    <property type="entry name" value="CRAL_TRIO"/>
    <property type="match status" value="1"/>
</dbReference>
<evidence type="ECO:0000259" key="2">
    <source>
        <dbReference type="PROSITE" id="PS50191"/>
    </source>
</evidence>
<organism evidence="3">
    <name type="scientific">Haptolina ericina</name>
    <dbReference type="NCBI Taxonomy" id="156174"/>
    <lineage>
        <taxon>Eukaryota</taxon>
        <taxon>Haptista</taxon>
        <taxon>Haptophyta</taxon>
        <taxon>Prymnesiophyceae</taxon>
        <taxon>Prymnesiales</taxon>
        <taxon>Prymnesiaceae</taxon>
        <taxon>Haptolina</taxon>
    </lineage>
</organism>
<accession>A0A7S3EXE5</accession>
<reference evidence="3" key="1">
    <citation type="submission" date="2021-01" db="EMBL/GenBank/DDBJ databases">
        <authorList>
            <person name="Corre E."/>
            <person name="Pelletier E."/>
            <person name="Niang G."/>
            <person name="Scheremetjew M."/>
            <person name="Finn R."/>
            <person name="Kale V."/>
            <person name="Holt S."/>
            <person name="Cochrane G."/>
            <person name="Meng A."/>
            <person name="Brown T."/>
            <person name="Cohen L."/>
        </authorList>
    </citation>
    <scope>NUCLEOTIDE SEQUENCE</scope>
    <source>
        <strain evidence="3">CCMP281</strain>
    </source>
</reference>
<sequence length="411" mass="44860">MPFIGWLIACGAYIGVPLAQSRVCLSPCSMISLKDAPRLRKRDKAKALIKNTFRRTPDKLQTGVKGAFRQSPARFQSLVKNSFRGPASCPSPPPTQPAPLLPPPLPPMSPSPAAVLTFAGQPASSFELTAVQKIVDGKGEWCAREPANAVDGSWLDGLTDWDVLRYVRTCAVGSSGEGEGDDDASRDQVIADVAEAARVRLLSTARWRKEREVCKLIASGEFDMEPFFSKRKRASAPEKVDGEGPQGMPKPSLEVEWLAGRDAFGRATAIFYADRHTPGEIPLDDWDDFVIYSAETAVVRFGLNRGPGGQFNLLVDRSSSGLRNQDVSLALSILPTIQDHYPGLLGRVVVAPINPIFYAAWNVVKLFLKPRTIQKFVFIRGSDWRAQLKDVIGGNVTLPAHLMPPGLESEL</sequence>
<dbReference type="CDD" id="cd00170">
    <property type="entry name" value="SEC14"/>
    <property type="match status" value="1"/>
</dbReference>
<dbReference type="InterPro" id="IPR036865">
    <property type="entry name" value="CRAL-TRIO_dom_sf"/>
</dbReference>
<gene>
    <name evidence="3" type="ORF">HERI1096_LOCUS14466</name>
</gene>
<feature type="domain" description="CRAL-TRIO" evidence="2">
    <location>
        <begin position="258"/>
        <end position="410"/>
    </location>
</feature>
<name>A0A7S3EXE5_9EUKA</name>
<dbReference type="PANTHER" id="PTHR46590:SF4">
    <property type="entry name" value="CRAL-TRIO DOMAIN-CONTAINING PROTEIN"/>
    <property type="match status" value="1"/>
</dbReference>
<dbReference type="Gene3D" id="3.40.525.10">
    <property type="entry name" value="CRAL-TRIO lipid binding domain"/>
    <property type="match status" value="1"/>
</dbReference>
<dbReference type="EMBL" id="HBHX01025901">
    <property type="protein sequence ID" value="CAE0113792.1"/>
    <property type="molecule type" value="Transcribed_RNA"/>
</dbReference>
<evidence type="ECO:0000256" key="1">
    <source>
        <dbReference type="SAM" id="SignalP"/>
    </source>
</evidence>
<dbReference type="PANTHER" id="PTHR46590">
    <property type="entry name" value="PHOSPHATIDYLINOSITOL TRANSFER PROTEIN CSR1-RELATED"/>
    <property type="match status" value="1"/>
</dbReference>
<keyword evidence="1" id="KW-0732">Signal</keyword>
<proteinExistence type="predicted"/>
<dbReference type="SUPFAM" id="SSF52087">
    <property type="entry name" value="CRAL/TRIO domain"/>
    <property type="match status" value="1"/>
</dbReference>
<dbReference type="Pfam" id="PF00650">
    <property type="entry name" value="CRAL_TRIO"/>
    <property type="match status" value="1"/>
</dbReference>